<dbReference type="SUPFAM" id="SSF52833">
    <property type="entry name" value="Thioredoxin-like"/>
    <property type="match status" value="1"/>
</dbReference>
<keyword evidence="3" id="KW-1185">Reference proteome</keyword>
<dbReference type="InterPro" id="IPR004045">
    <property type="entry name" value="Glutathione_S-Trfase_N"/>
</dbReference>
<feature type="domain" description="GST N-terminal" evidence="1">
    <location>
        <begin position="1"/>
        <end position="77"/>
    </location>
</feature>
<dbReference type="NCBIfam" id="NF007702">
    <property type="entry name" value="PRK10387.1"/>
    <property type="match status" value="1"/>
</dbReference>
<sequence length="217" mass="24341">MKLYLYDHCPFCVRAEMVAHYKQVAVEQVYLLNDDEASCFALIGAKQVPILQFDDGRAMGESLDIARKLDELGDPARLIRPHGDYLPLQEHMNQVRLAIWCLLFPRDIAIGAPEFATQAARDYFQAKKEQIIQRPFAQALAETAEHKATVEAMLATLPPLDPPSAHGDTLGWDDVLLYPGLRNLSMVKDLAFPPAVRAYVKEVARLTATATYFERAV</sequence>
<gene>
    <name evidence="2" type="ORF">SAMN05216221_1515</name>
</gene>
<protein>
    <submittedName>
        <fullName evidence="2">Glutaredoxin 2</fullName>
    </submittedName>
</protein>
<dbReference type="Pfam" id="PF13417">
    <property type="entry name" value="GST_N_3"/>
    <property type="match status" value="1"/>
</dbReference>
<name>A0A1H1R3I1_9PSED</name>
<organism evidence="2 3">
    <name type="scientific">Pseudomonas oryzae</name>
    <dbReference type="NCBI Taxonomy" id="1392877"/>
    <lineage>
        <taxon>Bacteria</taxon>
        <taxon>Pseudomonadati</taxon>
        <taxon>Pseudomonadota</taxon>
        <taxon>Gammaproteobacteria</taxon>
        <taxon>Pseudomonadales</taxon>
        <taxon>Pseudomonadaceae</taxon>
        <taxon>Pseudomonas</taxon>
    </lineage>
</organism>
<dbReference type="InterPro" id="IPR007494">
    <property type="entry name" value="Glutaredoxin2_C"/>
</dbReference>
<dbReference type="STRING" id="1392877.SAMN05216221_1515"/>
<dbReference type="InterPro" id="IPR036282">
    <property type="entry name" value="Glutathione-S-Trfase_C_sf"/>
</dbReference>
<dbReference type="Gene3D" id="1.20.1050.10">
    <property type="match status" value="1"/>
</dbReference>
<evidence type="ECO:0000259" key="1">
    <source>
        <dbReference type="PROSITE" id="PS50404"/>
    </source>
</evidence>
<dbReference type="OrthoDB" id="5291571at2"/>
<dbReference type="Gene3D" id="3.40.30.10">
    <property type="entry name" value="Glutaredoxin"/>
    <property type="match status" value="1"/>
</dbReference>
<proteinExistence type="predicted"/>
<reference evidence="3" key="1">
    <citation type="submission" date="2016-10" db="EMBL/GenBank/DDBJ databases">
        <authorList>
            <person name="Varghese N."/>
            <person name="Submissions S."/>
        </authorList>
    </citation>
    <scope>NUCLEOTIDE SEQUENCE [LARGE SCALE GENOMIC DNA]</scope>
    <source>
        <strain evidence="3">KCTC 32247</strain>
    </source>
</reference>
<dbReference type="EMBL" id="LT629751">
    <property type="protein sequence ID" value="SDS30176.1"/>
    <property type="molecule type" value="Genomic_DNA"/>
</dbReference>
<accession>A0A1H1R3I1</accession>
<dbReference type="InterPro" id="IPR036249">
    <property type="entry name" value="Thioredoxin-like_sf"/>
</dbReference>
<dbReference type="PROSITE" id="PS50404">
    <property type="entry name" value="GST_NTER"/>
    <property type="match status" value="1"/>
</dbReference>
<dbReference type="RefSeq" id="WP_090348367.1">
    <property type="nucleotide sequence ID" value="NZ_LT629751.1"/>
</dbReference>
<evidence type="ECO:0000313" key="3">
    <source>
        <dbReference type="Proteomes" id="UP000243359"/>
    </source>
</evidence>
<evidence type="ECO:0000313" key="2">
    <source>
        <dbReference type="EMBL" id="SDS30176.1"/>
    </source>
</evidence>
<dbReference type="AlphaFoldDB" id="A0A1H1R3I1"/>
<dbReference type="SUPFAM" id="SSF47616">
    <property type="entry name" value="GST C-terminal domain-like"/>
    <property type="match status" value="1"/>
</dbReference>
<dbReference type="Proteomes" id="UP000243359">
    <property type="component" value="Chromosome I"/>
</dbReference>
<dbReference type="Pfam" id="PF04399">
    <property type="entry name" value="Glutaredoxin2_C"/>
    <property type="match status" value="1"/>
</dbReference>